<evidence type="ECO:0000313" key="2">
    <source>
        <dbReference type="Proteomes" id="UP000294854"/>
    </source>
</evidence>
<sequence>MSNLDYQKISDQLDQLRDYLRVLEEVDFVAAAANGTSSGGLTMNEVNDDMIETAQAIKMLEKLLAENAEQDELK</sequence>
<dbReference type="AlphaFoldDB" id="A0A4R5NCK1"/>
<evidence type="ECO:0008006" key="3">
    <source>
        <dbReference type="Google" id="ProtNLM"/>
    </source>
</evidence>
<dbReference type="OrthoDB" id="2322427at2"/>
<proteinExistence type="predicted"/>
<dbReference type="RefSeq" id="WP_010620256.1">
    <property type="nucleotide sequence ID" value="NZ_CP042371.1"/>
</dbReference>
<dbReference type="STRING" id="1122149.FD44_GL001555"/>
<comment type="caution">
    <text evidence="1">The sequence shown here is derived from an EMBL/GenBank/DDBJ whole genome shotgun (WGS) entry which is preliminary data.</text>
</comment>
<accession>A0A4R5NCK1</accession>
<dbReference type="Proteomes" id="UP000294854">
    <property type="component" value="Unassembled WGS sequence"/>
</dbReference>
<organism evidence="1 2">
    <name type="scientific">Secundilactobacillus malefermentans</name>
    <dbReference type="NCBI Taxonomy" id="176292"/>
    <lineage>
        <taxon>Bacteria</taxon>
        <taxon>Bacillati</taxon>
        <taxon>Bacillota</taxon>
        <taxon>Bacilli</taxon>
        <taxon>Lactobacillales</taxon>
        <taxon>Lactobacillaceae</taxon>
        <taxon>Secundilactobacillus</taxon>
    </lineage>
</organism>
<keyword evidence="2" id="KW-1185">Reference proteome</keyword>
<gene>
    <name evidence="1" type="ORF">C5L31_000408</name>
</gene>
<reference evidence="1 2" key="1">
    <citation type="journal article" date="2019" name="Appl. Microbiol. Biotechnol.">
        <title>Uncovering carbohydrate metabolism through a genotype-phenotype association study of 56 lactic acid bacteria genomes.</title>
        <authorList>
            <person name="Buron-Moles G."/>
            <person name="Chailyan A."/>
            <person name="Dolejs I."/>
            <person name="Forster J."/>
            <person name="Miks M.H."/>
        </authorList>
    </citation>
    <scope>NUCLEOTIDE SEQUENCE [LARGE SCALE GENOMIC DNA]</scope>
    <source>
        <strain evidence="1 2">ATCC 49373</strain>
    </source>
</reference>
<dbReference type="EMBL" id="PUFO01000110">
    <property type="protein sequence ID" value="TDG70840.1"/>
    <property type="molecule type" value="Genomic_DNA"/>
</dbReference>
<protein>
    <recommendedName>
        <fullName evidence="3">Phage protein</fullName>
    </recommendedName>
</protein>
<name>A0A4R5NCK1_9LACO</name>
<evidence type="ECO:0000313" key="1">
    <source>
        <dbReference type="EMBL" id="TDG70840.1"/>
    </source>
</evidence>